<dbReference type="Gene3D" id="3.90.25.10">
    <property type="entry name" value="UDP-galactose 4-epimerase, domain 1"/>
    <property type="match status" value="1"/>
</dbReference>
<dbReference type="EMBL" id="RPOK01000001">
    <property type="protein sequence ID" value="RPJ68287.1"/>
    <property type="molecule type" value="Genomic_DNA"/>
</dbReference>
<organism evidence="8 9">
    <name type="scientific">Alteromonas sediminis</name>
    <dbReference type="NCBI Taxonomy" id="2259342"/>
    <lineage>
        <taxon>Bacteria</taxon>
        <taxon>Pseudomonadati</taxon>
        <taxon>Pseudomonadota</taxon>
        <taxon>Gammaproteobacteria</taxon>
        <taxon>Alteromonadales</taxon>
        <taxon>Alteromonadaceae</taxon>
        <taxon>Alteromonas/Salinimonas group</taxon>
        <taxon>Alteromonas</taxon>
    </lineage>
</organism>
<dbReference type="InterPro" id="IPR029903">
    <property type="entry name" value="RmlD-like-bd"/>
</dbReference>
<dbReference type="PANTHER" id="PTHR10491:SF4">
    <property type="entry name" value="METHIONINE ADENOSYLTRANSFERASE 2 SUBUNIT BETA"/>
    <property type="match status" value="1"/>
</dbReference>
<dbReference type="InterPro" id="IPR005913">
    <property type="entry name" value="dTDP_dehydrorham_reduct"/>
</dbReference>
<dbReference type="CDD" id="cd05254">
    <property type="entry name" value="dTDP_HR_like_SDR_e"/>
    <property type="match status" value="1"/>
</dbReference>
<proteinExistence type="inferred from homology"/>
<comment type="pathway">
    <text evidence="1 6">Carbohydrate biosynthesis; dTDP-L-rhamnose biosynthesis.</text>
</comment>
<dbReference type="AlphaFoldDB" id="A0A3N5Y2V9"/>
<dbReference type="NCBIfam" id="TIGR01214">
    <property type="entry name" value="rmlD"/>
    <property type="match status" value="1"/>
</dbReference>
<gene>
    <name evidence="8" type="primary">rfbD</name>
    <name evidence="8" type="ORF">DRW07_02450</name>
</gene>
<dbReference type="PANTHER" id="PTHR10491">
    <property type="entry name" value="DTDP-4-DEHYDRORHAMNOSE REDUCTASE"/>
    <property type="match status" value="1"/>
</dbReference>
<dbReference type="InterPro" id="IPR036291">
    <property type="entry name" value="NAD(P)-bd_dom_sf"/>
</dbReference>
<comment type="caution">
    <text evidence="8">The sequence shown here is derived from an EMBL/GenBank/DDBJ whole genome shotgun (WGS) entry which is preliminary data.</text>
</comment>
<evidence type="ECO:0000256" key="6">
    <source>
        <dbReference type="RuleBase" id="RU364082"/>
    </source>
</evidence>
<dbReference type="OrthoDB" id="9803892at2"/>
<accession>A0A3N5Y2V9</accession>
<dbReference type="SUPFAM" id="SSF51735">
    <property type="entry name" value="NAD(P)-binding Rossmann-fold domains"/>
    <property type="match status" value="1"/>
</dbReference>
<evidence type="ECO:0000256" key="5">
    <source>
        <dbReference type="ARBA" id="ARBA00048200"/>
    </source>
</evidence>
<comment type="catalytic activity">
    <reaction evidence="5 6">
        <text>dTDP-beta-L-rhamnose + NADP(+) = dTDP-4-dehydro-beta-L-rhamnose + NADPH + H(+)</text>
        <dbReference type="Rhea" id="RHEA:21796"/>
        <dbReference type="ChEBI" id="CHEBI:15378"/>
        <dbReference type="ChEBI" id="CHEBI:57510"/>
        <dbReference type="ChEBI" id="CHEBI:57783"/>
        <dbReference type="ChEBI" id="CHEBI:58349"/>
        <dbReference type="ChEBI" id="CHEBI:62830"/>
        <dbReference type="EC" id="1.1.1.133"/>
    </reaction>
</comment>
<evidence type="ECO:0000313" key="9">
    <source>
        <dbReference type="Proteomes" id="UP000275281"/>
    </source>
</evidence>
<dbReference type="Gene3D" id="3.40.50.720">
    <property type="entry name" value="NAD(P)-binding Rossmann-like Domain"/>
    <property type="match status" value="1"/>
</dbReference>
<evidence type="ECO:0000259" key="7">
    <source>
        <dbReference type="Pfam" id="PF04321"/>
    </source>
</evidence>
<feature type="domain" description="RmlD-like substrate binding" evidence="7">
    <location>
        <begin position="2"/>
        <end position="287"/>
    </location>
</feature>
<reference evidence="8 9" key="1">
    <citation type="submission" date="2018-11" db="EMBL/GenBank/DDBJ databases">
        <authorList>
            <person name="Ye M.-Q."/>
            <person name="Du Z.-J."/>
        </authorList>
    </citation>
    <scope>NUCLEOTIDE SEQUENCE [LARGE SCALE GENOMIC DNA]</scope>
    <source>
        <strain evidence="8 9">U0105</strain>
    </source>
</reference>
<sequence length="291" mass="31932">MIIVIGKSGQLAQACAERFTQLSVPFACLGRTDIDVFDQTAIEQTLNNYSDITAIINASAYTAVDKAEEEREQALALNCTAVGLLSDYAKGLGVPFIHISTDYVFSGKGNTPYLPDDAYQPVNAYGETKMLGERAALSCYPEGTCILRTSWVYSEFGNNFVKTMLRLFSEREQVNVVMDQVGAPTSAHTLAKACHEVIVNSVTGVHHVCDFGVTSWYDFAIAIYTLAQKQDYAFGDVSIQPIGSEAFPTPAARPNYSVLSTVSLRQQLPDLQLSHWQAPLSDVIKRIQHTK</sequence>
<dbReference type="Pfam" id="PF04321">
    <property type="entry name" value="RmlD_sub_bind"/>
    <property type="match status" value="1"/>
</dbReference>
<evidence type="ECO:0000313" key="8">
    <source>
        <dbReference type="EMBL" id="RPJ68287.1"/>
    </source>
</evidence>
<dbReference type="UniPathway" id="UPA00124"/>
<dbReference type="GO" id="GO:0009243">
    <property type="term" value="P:O antigen biosynthetic process"/>
    <property type="evidence" value="ECO:0007669"/>
    <property type="project" value="UniProtKB-UniPathway"/>
</dbReference>
<keyword evidence="6 8" id="KW-0560">Oxidoreductase</keyword>
<dbReference type="UniPathway" id="UPA00281"/>
<comment type="similarity">
    <text evidence="2 6">Belongs to the dTDP-4-dehydrorhamnose reductase family.</text>
</comment>
<dbReference type="Proteomes" id="UP000275281">
    <property type="component" value="Unassembled WGS sequence"/>
</dbReference>
<evidence type="ECO:0000256" key="4">
    <source>
        <dbReference type="ARBA" id="ARBA00017099"/>
    </source>
</evidence>
<comment type="function">
    <text evidence="6">Catalyzes the reduction of dTDP-6-deoxy-L-lyxo-4-hexulose to yield dTDP-L-rhamnose.</text>
</comment>
<dbReference type="GO" id="GO:0019305">
    <property type="term" value="P:dTDP-rhamnose biosynthetic process"/>
    <property type="evidence" value="ECO:0007669"/>
    <property type="project" value="UniProtKB-UniPathway"/>
</dbReference>
<keyword evidence="9" id="KW-1185">Reference proteome</keyword>
<dbReference type="GO" id="GO:0008831">
    <property type="term" value="F:dTDP-4-dehydrorhamnose reductase activity"/>
    <property type="evidence" value="ECO:0007669"/>
    <property type="project" value="UniProtKB-EC"/>
</dbReference>
<protein>
    <recommendedName>
        <fullName evidence="4 6">dTDP-4-dehydrorhamnose reductase</fullName>
        <ecNumber evidence="3 6">1.1.1.133</ecNumber>
    </recommendedName>
</protein>
<evidence type="ECO:0000256" key="1">
    <source>
        <dbReference type="ARBA" id="ARBA00004781"/>
    </source>
</evidence>
<dbReference type="RefSeq" id="WP_124026288.1">
    <property type="nucleotide sequence ID" value="NZ_JBHRSN010000005.1"/>
</dbReference>
<keyword evidence="6" id="KW-0521">NADP</keyword>
<dbReference type="EC" id="1.1.1.133" evidence="3 6"/>
<name>A0A3N5Y2V9_9ALTE</name>
<evidence type="ECO:0000256" key="3">
    <source>
        <dbReference type="ARBA" id="ARBA00012929"/>
    </source>
</evidence>
<evidence type="ECO:0000256" key="2">
    <source>
        <dbReference type="ARBA" id="ARBA00010944"/>
    </source>
</evidence>
<comment type="cofactor">
    <cofactor evidence="6">
        <name>Mg(2+)</name>
        <dbReference type="ChEBI" id="CHEBI:18420"/>
    </cofactor>
    <text evidence="6">Binds 1 Mg(2+) ion per monomer.</text>
</comment>